<feature type="DNA-binding region" description="Homeobox" evidence="5">
    <location>
        <begin position="24"/>
        <end position="62"/>
    </location>
</feature>
<keyword evidence="3 5" id="KW-0371">Homeobox</keyword>
<dbReference type="SUPFAM" id="SSF46689">
    <property type="entry name" value="Homeodomain-like"/>
    <property type="match status" value="1"/>
</dbReference>
<dbReference type="Proteomes" id="UP001396334">
    <property type="component" value="Unassembled WGS sequence"/>
</dbReference>
<keyword evidence="2 5" id="KW-0238">DNA-binding</keyword>
<organism evidence="7 8">
    <name type="scientific">Hibiscus sabdariffa</name>
    <name type="common">roselle</name>
    <dbReference type="NCBI Taxonomy" id="183260"/>
    <lineage>
        <taxon>Eukaryota</taxon>
        <taxon>Viridiplantae</taxon>
        <taxon>Streptophyta</taxon>
        <taxon>Embryophyta</taxon>
        <taxon>Tracheophyta</taxon>
        <taxon>Spermatophyta</taxon>
        <taxon>Magnoliopsida</taxon>
        <taxon>eudicotyledons</taxon>
        <taxon>Gunneridae</taxon>
        <taxon>Pentapetalae</taxon>
        <taxon>rosids</taxon>
        <taxon>malvids</taxon>
        <taxon>Malvales</taxon>
        <taxon>Malvaceae</taxon>
        <taxon>Malvoideae</taxon>
        <taxon>Hibiscus</taxon>
    </lineage>
</organism>
<dbReference type="Pfam" id="PF05920">
    <property type="entry name" value="Homeobox_KN"/>
    <property type="match status" value="1"/>
</dbReference>
<accession>A0ABR2TWR5</accession>
<evidence type="ECO:0000256" key="2">
    <source>
        <dbReference type="ARBA" id="ARBA00023125"/>
    </source>
</evidence>
<sequence length="95" mass="10277">MPGSHCWTGGTAIINGPILRIFSKGVVLQEEEKLKLSEITGLGQKQINNWFINQRKRHWKPSDDMKFALLDGAAGSIRGGPAYLDAGVGTPSDAI</sequence>
<comment type="caution">
    <text evidence="7">The sequence shown here is derived from an EMBL/GenBank/DDBJ whole genome shotgun (WGS) entry which is preliminary data.</text>
</comment>
<dbReference type="PROSITE" id="PS00027">
    <property type="entry name" value="HOMEOBOX_1"/>
    <property type="match status" value="1"/>
</dbReference>
<dbReference type="InterPro" id="IPR017970">
    <property type="entry name" value="Homeobox_CS"/>
</dbReference>
<evidence type="ECO:0000256" key="5">
    <source>
        <dbReference type="PROSITE-ProRule" id="PRU00108"/>
    </source>
</evidence>
<dbReference type="CDD" id="cd00086">
    <property type="entry name" value="homeodomain"/>
    <property type="match status" value="1"/>
</dbReference>
<protein>
    <recommendedName>
        <fullName evidence="6">Homeobox domain-containing protein</fullName>
    </recommendedName>
</protein>
<evidence type="ECO:0000259" key="6">
    <source>
        <dbReference type="PROSITE" id="PS50071"/>
    </source>
</evidence>
<keyword evidence="4 5" id="KW-0539">Nucleus</keyword>
<evidence type="ECO:0000313" key="7">
    <source>
        <dbReference type="EMBL" id="KAK9041751.1"/>
    </source>
</evidence>
<dbReference type="InterPro" id="IPR009057">
    <property type="entry name" value="Homeodomain-like_sf"/>
</dbReference>
<dbReference type="PROSITE" id="PS50071">
    <property type="entry name" value="HOMEOBOX_2"/>
    <property type="match status" value="1"/>
</dbReference>
<gene>
    <name evidence="7" type="ORF">V6N11_016841</name>
</gene>
<evidence type="ECO:0000256" key="1">
    <source>
        <dbReference type="ARBA" id="ARBA00004123"/>
    </source>
</evidence>
<comment type="subcellular location">
    <subcellularLocation>
        <location evidence="1 5">Nucleus</location>
    </subcellularLocation>
</comment>
<reference evidence="7 8" key="1">
    <citation type="journal article" date="2024" name="G3 (Bethesda)">
        <title>Genome assembly of Hibiscus sabdariffa L. provides insights into metabolisms of medicinal natural products.</title>
        <authorList>
            <person name="Kim T."/>
        </authorList>
    </citation>
    <scope>NUCLEOTIDE SEQUENCE [LARGE SCALE GENOMIC DNA]</scope>
    <source>
        <strain evidence="7">TK-2024</strain>
        <tissue evidence="7">Old leaves</tissue>
    </source>
</reference>
<keyword evidence="8" id="KW-1185">Reference proteome</keyword>
<dbReference type="InterPro" id="IPR050224">
    <property type="entry name" value="TALE_homeobox"/>
</dbReference>
<dbReference type="PANTHER" id="PTHR11850">
    <property type="entry name" value="HOMEOBOX PROTEIN TRANSCRIPTION FACTORS"/>
    <property type="match status" value="1"/>
</dbReference>
<dbReference type="SMART" id="SM00389">
    <property type="entry name" value="HOX"/>
    <property type="match status" value="1"/>
</dbReference>
<dbReference type="InterPro" id="IPR008422">
    <property type="entry name" value="KN_HD"/>
</dbReference>
<dbReference type="EMBL" id="JBBPBN010000004">
    <property type="protein sequence ID" value="KAK9041751.1"/>
    <property type="molecule type" value="Genomic_DNA"/>
</dbReference>
<evidence type="ECO:0000313" key="8">
    <source>
        <dbReference type="Proteomes" id="UP001396334"/>
    </source>
</evidence>
<feature type="domain" description="Homeobox" evidence="6">
    <location>
        <begin position="22"/>
        <end position="61"/>
    </location>
</feature>
<dbReference type="InterPro" id="IPR001356">
    <property type="entry name" value="HD"/>
</dbReference>
<evidence type="ECO:0000256" key="3">
    <source>
        <dbReference type="ARBA" id="ARBA00023155"/>
    </source>
</evidence>
<proteinExistence type="predicted"/>
<name>A0ABR2TWR5_9ROSI</name>
<evidence type="ECO:0000256" key="4">
    <source>
        <dbReference type="ARBA" id="ARBA00023242"/>
    </source>
</evidence>
<dbReference type="Gene3D" id="1.10.10.60">
    <property type="entry name" value="Homeodomain-like"/>
    <property type="match status" value="1"/>
</dbReference>